<feature type="compositionally biased region" description="Polar residues" evidence="7">
    <location>
        <begin position="478"/>
        <end position="495"/>
    </location>
</feature>
<evidence type="ECO:0000256" key="8">
    <source>
        <dbReference type="SAM" id="Phobius"/>
    </source>
</evidence>
<dbReference type="GO" id="GO:0042058">
    <property type="term" value="P:regulation of epidermal growth factor receptor signaling pathway"/>
    <property type="evidence" value="ECO:0007669"/>
    <property type="project" value="TreeGrafter"/>
</dbReference>
<feature type="region of interest" description="Disordered" evidence="7">
    <location>
        <begin position="276"/>
        <end position="391"/>
    </location>
</feature>
<keyword evidence="4" id="KW-0256">Endoplasmic reticulum</keyword>
<dbReference type="Gene3D" id="1.20.1540.10">
    <property type="entry name" value="Rhomboid-like"/>
    <property type="match status" value="1"/>
</dbReference>
<dbReference type="OrthoDB" id="2146116at2759"/>
<evidence type="ECO:0000259" key="9">
    <source>
        <dbReference type="Pfam" id="PF01694"/>
    </source>
</evidence>
<evidence type="ECO:0000256" key="3">
    <source>
        <dbReference type="ARBA" id="ARBA00022692"/>
    </source>
</evidence>
<feature type="domain" description="Peptidase S54 rhomboid" evidence="9">
    <location>
        <begin position="832"/>
        <end position="968"/>
    </location>
</feature>
<dbReference type="PANTHER" id="PTHR45965">
    <property type="entry name" value="INACTIVE RHOMBOID PROTEIN"/>
    <property type="match status" value="1"/>
</dbReference>
<evidence type="ECO:0000256" key="6">
    <source>
        <dbReference type="ARBA" id="ARBA00023136"/>
    </source>
</evidence>
<feature type="region of interest" description="Disordered" evidence="7">
    <location>
        <begin position="478"/>
        <end position="497"/>
    </location>
</feature>
<feature type="region of interest" description="Disordered" evidence="7">
    <location>
        <begin position="236"/>
        <end position="262"/>
    </location>
</feature>
<evidence type="ECO:0000256" key="2">
    <source>
        <dbReference type="ARBA" id="ARBA00009045"/>
    </source>
</evidence>
<dbReference type="FunFam" id="1.20.1540.10:FF:000025">
    <property type="entry name" value="Putative rhomboid family"/>
    <property type="match status" value="1"/>
</dbReference>
<protein>
    <recommendedName>
        <fullName evidence="9">Peptidase S54 rhomboid domain-containing protein</fullName>
    </recommendedName>
</protein>
<feature type="transmembrane region" description="Helical" evidence="8">
    <location>
        <begin position="954"/>
        <end position="973"/>
    </location>
</feature>
<feature type="compositionally biased region" description="Basic and acidic residues" evidence="7">
    <location>
        <begin position="36"/>
        <end position="46"/>
    </location>
</feature>
<keyword evidence="5 8" id="KW-1133">Transmembrane helix</keyword>
<dbReference type="PANTHER" id="PTHR45965:SF3">
    <property type="entry name" value="INACTIVE RHOMBOID PROTEIN 1"/>
    <property type="match status" value="1"/>
</dbReference>
<feature type="region of interest" description="Disordered" evidence="7">
    <location>
        <begin position="26"/>
        <end position="46"/>
    </location>
</feature>
<dbReference type="EMBL" id="CAJFDH010000005">
    <property type="protein sequence ID" value="CAD5226400.1"/>
    <property type="molecule type" value="Genomic_DNA"/>
</dbReference>
<dbReference type="AlphaFoldDB" id="A0A811LDZ8"/>
<dbReference type="Proteomes" id="UP000783686">
    <property type="component" value="Unassembled WGS sequence"/>
</dbReference>
<organism evidence="10 11">
    <name type="scientific">Bursaphelenchus okinawaensis</name>
    <dbReference type="NCBI Taxonomy" id="465554"/>
    <lineage>
        <taxon>Eukaryota</taxon>
        <taxon>Metazoa</taxon>
        <taxon>Ecdysozoa</taxon>
        <taxon>Nematoda</taxon>
        <taxon>Chromadorea</taxon>
        <taxon>Rhabditida</taxon>
        <taxon>Tylenchina</taxon>
        <taxon>Tylenchomorpha</taxon>
        <taxon>Aphelenchoidea</taxon>
        <taxon>Aphelenchoididae</taxon>
        <taxon>Bursaphelenchus</taxon>
    </lineage>
</organism>
<dbReference type="GO" id="GO:0004252">
    <property type="term" value="F:serine-type endopeptidase activity"/>
    <property type="evidence" value="ECO:0007669"/>
    <property type="project" value="InterPro"/>
</dbReference>
<evidence type="ECO:0000256" key="5">
    <source>
        <dbReference type="ARBA" id="ARBA00022989"/>
    </source>
</evidence>
<sequence length="1037" mass="118072">MGSKVRRNESIREKISHGSAKFFGVPMTDDNNSLNSDHEQTKAQETKWQKRRYRYLNSLYGVKEKQVAEEMKSVDTLDSGTPYLENASVYTAIPMEPEKKESVARMAYNAFQSFIQGDLFRRRRLTTLAEEEPVASTSASPPPPYTPIRERIKVRNMRSFPLTQHNVVQQPRRLARNQSVDERRQYDTGNVEYGTQGQYVAERGQYGGQGQYSGQGQFSGQGQYGGQVQYEAGLRPSSAGAGQYSTTKGRVGSSASTEGLQESTGRFLAGYVASDGQEMDSKPQILRSSPSEHQNLPGTSLGSQDFNAQSTPLSPRNIRAPSRERPYLNRPRTSSERPELRRPAQSMAVEVVGTERSSEGLNLKGRRTPSLQRDEPSTSTRPNLHRQVHRTDRPTEWIQPLFLSMRSRDPEEAIEMQEWPKRQRPSFYTYDEFHQEYLPGDELIEEFDHIPMPITKIRQFPVDQVDRYPEGARSLTVNEHQQQYQHYPRTPTASTPGRHGLRDLIRQKEKIQCGGLSVADVRQRIAYQPRTEAKETNPFWACFWSCFCGLFGRRPRKRDALPMFGKFKRRYRVDPEIGRAKKILQDESDDCRPFFTYWITTTQAIIMVFTLMHFGIGTDFFGGFGVTERSGDVFATSMSSVHIVVWEQNNIWIGARFADLVHIGAKYTPCMRRDARIHKLITEEREIENSETGCCIGPDGCFQTSSCPQQFATFHKYINNDKTQQRIVCGQDPRFCATPRSAAPYDWGPNITDWPQCQQQMENITTREPHMHCPLVGRPCCIQMHGQCRITTREYCDFVRGYYHENATLCSQVSCLNDVCGMTPFLMKDVPDQFYRFVIPLFIHAGIIRFAITCIIQLYFMRKFEQAIGSLRLAIIYFVSGVGGYLASASFEPYMPEVGPAGSQGGVLGALIIDVIYNWQFLSNPVRALLLHLLLALLLFITGFLPYVDNWAHIFGFIFGCLASAALIPYMQFGDKGTRLLVVVFSIITTIVMFVFLLVLFYGLPVINSPILTFLNCPFSGHICDQQGLKLRSWLPI</sequence>
<dbReference type="InterPro" id="IPR035952">
    <property type="entry name" value="Rhomboid-like_sf"/>
</dbReference>
<name>A0A811LDZ8_9BILA</name>
<evidence type="ECO:0000313" key="11">
    <source>
        <dbReference type="Proteomes" id="UP000614601"/>
    </source>
</evidence>
<gene>
    <name evidence="10" type="ORF">BOKJ2_LOCUS12059</name>
</gene>
<evidence type="ECO:0000256" key="7">
    <source>
        <dbReference type="SAM" id="MobiDB-lite"/>
    </source>
</evidence>
<comment type="subcellular location">
    <subcellularLocation>
        <location evidence="1">Endoplasmic reticulum membrane</location>
        <topology evidence="1">Multi-pass membrane protein</topology>
    </subcellularLocation>
</comment>
<evidence type="ECO:0000256" key="1">
    <source>
        <dbReference type="ARBA" id="ARBA00004477"/>
    </source>
</evidence>
<dbReference type="Pfam" id="PF01694">
    <property type="entry name" value="Rhomboid"/>
    <property type="match status" value="1"/>
</dbReference>
<dbReference type="EMBL" id="CAJFCW020000005">
    <property type="protein sequence ID" value="CAG9122122.1"/>
    <property type="molecule type" value="Genomic_DNA"/>
</dbReference>
<dbReference type="InterPro" id="IPR022764">
    <property type="entry name" value="Peptidase_S54_rhomboid_dom"/>
</dbReference>
<dbReference type="InterPro" id="IPR051512">
    <property type="entry name" value="Inactive_Rhomboid"/>
</dbReference>
<feature type="transmembrane region" description="Helical" evidence="8">
    <location>
        <begin position="929"/>
        <end position="948"/>
    </location>
</feature>
<comment type="caution">
    <text evidence="10">The sequence shown here is derived from an EMBL/GenBank/DDBJ whole genome shotgun (WGS) entry which is preliminary data.</text>
</comment>
<dbReference type="Proteomes" id="UP000614601">
    <property type="component" value="Unassembled WGS sequence"/>
</dbReference>
<feature type="transmembrane region" description="Helical" evidence="8">
    <location>
        <begin position="903"/>
        <end position="922"/>
    </location>
</feature>
<dbReference type="GO" id="GO:0050708">
    <property type="term" value="P:regulation of protein secretion"/>
    <property type="evidence" value="ECO:0007669"/>
    <property type="project" value="TreeGrafter"/>
</dbReference>
<comment type="similarity">
    <text evidence="2">Belongs to the peptidase S54 family.</text>
</comment>
<dbReference type="GO" id="GO:0005789">
    <property type="term" value="C:endoplasmic reticulum membrane"/>
    <property type="evidence" value="ECO:0007669"/>
    <property type="project" value="UniProtKB-SubCell"/>
</dbReference>
<feature type="transmembrane region" description="Helical" evidence="8">
    <location>
        <begin position="837"/>
        <end position="861"/>
    </location>
</feature>
<feature type="transmembrane region" description="Helical" evidence="8">
    <location>
        <begin position="980"/>
        <end position="1004"/>
    </location>
</feature>
<keyword evidence="11" id="KW-1185">Reference proteome</keyword>
<accession>A0A811LDZ8</accession>
<keyword evidence="6 8" id="KW-0472">Membrane</keyword>
<evidence type="ECO:0000256" key="4">
    <source>
        <dbReference type="ARBA" id="ARBA00022824"/>
    </source>
</evidence>
<feature type="compositionally biased region" description="Polar residues" evidence="7">
    <location>
        <begin position="286"/>
        <end position="314"/>
    </location>
</feature>
<feature type="compositionally biased region" description="Basic and acidic residues" evidence="7">
    <location>
        <begin position="321"/>
        <end position="342"/>
    </location>
</feature>
<feature type="compositionally biased region" description="Polar residues" evidence="7">
    <location>
        <begin position="243"/>
        <end position="262"/>
    </location>
</feature>
<reference evidence="10" key="1">
    <citation type="submission" date="2020-09" db="EMBL/GenBank/DDBJ databases">
        <authorList>
            <person name="Kikuchi T."/>
        </authorList>
    </citation>
    <scope>NUCLEOTIDE SEQUENCE</scope>
    <source>
        <strain evidence="10">SH1</strain>
    </source>
</reference>
<dbReference type="SUPFAM" id="SSF144091">
    <property type="entry name" value="Rhomboid-like"/>
    <property type="match status" value="1"/>
</dbReference>
<feature type="transmembrane region" description="Helical" evidence="8">
    <location>
        <begin position="873"/>
        <end position="891"/>
    </location>
</feature>
<keyword evidence="3 8" id="KW-0812">Transmembrane</keyword>
<evidence type="ECO:0000313" key="10">
    <source>
        <dbReference type="EMBL" id="CAD5226400.1"/>
    </source>
</evidence>
<proteinExistence type="inferred from homology"/>